<evidence type="ECO:0000256" key="1">
    <source>
        <dbReference type="ARBA" id="ARBA00004651"/>
    </source>
</evidence>
<comment type="subcellular location">
    <subcellularLocation>
        <location evidence="1">Cell membrane</location>
        <topology evidence="1">Multi-pass membrane protein</topology>
    </subcellularLocation>
</comment>
<evidence type="ECO:0000256" key="2">
    <source>
        <dbReference type="ARBA" id="ARBA00022475"/>
    </source>
</evidence>
<comment type="caution">
    <text evidence="10">The sequence shown here is derived from an EMBL/GenBank/DDBJ whole genome shotgun (WGS) entry which is preliminary data.</text>
</comment>
<dbReference type="InterPro" id="IPR050297">
    <property type="entry name" value="LipidA_mod_glycosyltrf_83"/>
</dbReference>
<dbReference type="RefSeq" id="WP_310325736.1">
    <property type="nucleotide sequence ID" value="NZ_JAVDXV010000002.1"/>
</dbReference>
<organism evidence="10 11">
    <name type="scientific">Roseateles asaccharophilus</name>
    <dbReference type="NCBI Taxonomy" id="582607"/>
    <lineage>
        <taxon>Bacteria</taxon>
        <taxon>Pseudomonadati</taxon>
        <taxon>Pseudomonadota</taxon>
        <taxon>Betaproteobacteria</taxon>
        <taxon>Burkholderiales</taxon>
        <taxon>Sphaerotilaceae</taxon>
        <taxon>Roseateles</taxon>
    </lineage>
</organism>
<dbReference type="EMBL" id="JAVDXV010000002">
    <property type="protein sequence ID" value="MDR7331902.1"/>
    <property type="molecule type" value="Genomic_DNA"/>
</dbReference>
<evidence type="ECO:0000256" key="5">
    <source>
        <dbReference type="ARBA" id="ARBA00022692"/>
    </source>
</evidence>
<keyword evidence="3" id="KW-0328">Glycosyltransferase</keyword>
<keyword evidence="6 8" id="KW-1133">Transmembrane helix</keyword>
<feature type="transmembrane region" description="Helical" evidence="8">
    <location>
        <begin position="170"/>
        <end position="202"/>
    </location>
</feature>
<evidence type="ECO:0000313" key="11">
    <source>
        <dbReference type="Proteomes" id="UP001180825"/>
    </source>
</evidence>
<dbReference type="InterPro" id="IPR003342">
    <property type="entry name" value="ArnT-like_N"/>
</dbReference>
<feature type="transmembrane region" description="Helical" evidence="8">
    <location>
        <begin position="308"/>
        <end position="324"/>
    </location>
</feature>
<evidence type="ECO:0000256" key="8">
    <source>
        <dbReference type="SAM" id="Phobius"/>
    </source>
</evidence>
<feature type="transmembrane region" description="Helical" evidence="8">
    <location>
        <begin position="359"/>
        <end position="380"/>
    </location>
</feature>
<dbReference type="Pfam" id="PF02366">
    <property type="entry name" value="PMT"/>
    <property type="match status" value="1"/>
</dbReference>
<name>A0ABU2A5Z5_9BURK</name>
<evidence type="ECO:0000256" key="6">
    <source>
        <dbReference type="ARBA" id="ARBA00022989"/>
    </source>
</evidence>
<evidence type="ECO:0000256" key="3">
    <source>
        <dbReference type="ARBA" id="ARBA00022676"/>
    </source>
</evidence>
<dbReference type="PANTHER" id="PTHR33908:SF3">
    <property type="entry name" value="UNDECAPRENYL PHOSPHATE-ALPHA-4-AMINO-4-DEOXY-L-ARABINOSE ARABINOSYL TRANSFERASE"/>
    <property type="match status" value="1"/>
</dbReference>
<gene>
    <name evidence="10" type="ORF">J2X21_001028</name>
</gene>
<evidence type="ECO:0000256" key="7">
    <source>
        <dbReference type="ARBA" id="ARBA00023136"/>
    </source>
</evidence>
<feature type="transmembrane region" description="Helical" evidence="8">
    <location>
        <begin position="214"/>
        <end position="232"/>
    </location>
</feature>
<sequence length="498" mass="54653">MPTESQAARRWILVLLALLLLARLAAMAGLPLMDTTEARYGDIGRRMAELGDWVTPWFDAGVPFWGKPPLSFWLTAASMRLLGISEIAARLPHLLCGLLIAALVWQFARRQASRREALLATSVLLGSTLFFVSAGAVMTDTAMVLCTTLAMFSCWFALNAPGAAERRWMGWLFFVAQGLGLLAKGPVAVVLSGLPILLWIAIDKRWQHAWRGLPWLRGSLLALAIAAPWYVLAELRTPGFLNYFLLGEHWQRFLMPGWRGDLYGHAHEFARGTIWGFAWGALLPWSVLLPLAAWCWRRESAGPDREPALRLYLLLWLLLPLIFFTAARNIIWTYALPSLPAAALLMARWMARRSARAEHWVAVGLAVSLAGAAVGFGRLAQAQRQDERSARALVAAYQAHAQDGQPLMYAGRRPFSAAFYSQGQALRLMQLSEAAGHLVAQGGCQGYVVVPNGESRAALAEAGLQWLSTVGRFGEVELVCVAAARADIAATGRHAVQP</sequence>
<dbReference type="PANTHER" id="PTHR33908">
    <property type="entry name" value="MANNOSYLTRANSFERASE YKCB-RELATED"/>
    <property type="match status" value="1"/>
</dbReference>
<feature type="transmembrane region" description="Helical" evidence="8">
    <location>
        <begin position="274"/>
        <end position="296"/>
    </location>
</feature>
<feature type="transmembrane region" description="Helical" evidence="8">
    <location>
        <begin position="129"/>
        <end position="158"/>
    </location>
</feature>
<keyword evidence="2" id="KW-1003">Cell membrane</keyword>
<proteinExistence type="predicted"/>
<dbReference type="Proteomes" id="UP001180825">
    <property type="component" value="Unassembled WGS sequence"/>
</dbReference>
<keyword evidence="11" id="KW-1185">Reference proteome</keyword>
<protein>
    <submittedName>
        <fullName evidence="10">4-amino-4-deoxy-L-arabinose transferase-like glycosyltransferase</fullName>
    </submittedName>
</protein>
<evidence type="ECO:0000256" key="4">
    <source>
        <dbReference type="ARBA" id="ARBA00022679"/>
    </source>
</evidence>
<accession>A0ABU2A5Z5</accession>
<feature type="transmembrane region" description="Helical" evidence="8">
    <location>
        <begin position="330"/>
        <end position="347"/>
    </location>
</feature>
<reference evidence="10 11" key="1">
    <citation type="submission" date="2023-07" db="EMBL/GenBank/DDBJ databases">
        <title>Sorghum-associated microbial communities from plants grown in Nebraska, USA.</title>
        <authorList>
            <person name="Schachtman D."/>
        </authorList>
    </citation>
    <scope>NUCLEOTIDE SEQUENCE [LARGE SCALE GENOMIC DNA]</scope>
    <source>
        <strain evidence="10 11">BE316</strain>
    </source>
</reference>
<evidence type="ECO:0000313" key="10">
    <source>
        <dbReference type="EMBL" id="MDR7331902.1"/>
    </source>
</evidence>
<feature type="domain" description="ArnT-like N-terminal" evidence="9">
    <location>
        <begin position="34"/>
        <end position="244"/>
    </location>
</feature>
<keyword evidence="7 8" id="KW-0472">Membrane</keyword>
<feature type="transmembrane region" description="Helical" evidence="8">
    <location>
        <begin position="87"/>
        <end position="108"/>
    </location>
</feature>
<evidence type="ECO:0000259" key="9">
    <source>
        <dbReference type="Pfam" id="PF02366"/>
    </source>
</evidence>
<keyword evidence="4" id="KW-0808">Transferase</keyword>
<keyword evidence="5 8" id="KW-0812">Transmembrane</keyword>